<sequence>MKKTWLLMVCIVLAGCVNKQQNAPKSLVTPAAEPVVQQPQATANEDGMKNRSLTANETCVRSLNALRSYSPKNWDKYRGAMAELNKKNSLFLSVKEDLNPQLNDLVINAYESRMKTLCYRIESALGQAMIAQVDPM</sequence>
<dbReference type="EMBL" id="CP011132">
    <property type="protein sequence ID" value="AKE61577.1"/>
    <property type="molecule type" value="Genomic_DNA"/>
</dbReference>
<dbReference type="Proteomes" id="UP000034085">
    <property type="component" value="Chromosome"/>
</dbReference>
<dbReference type="PROSITE" id="PS51257">
    <property type="entry name" value="PROKAR_LIPOPROTEIN"/>
    <property type="match status" value="1"/>
</dbReference>
<protein>
    <recommendedName>
        <fullName evidence="3">Lipoprotein</fullName>
    </recommendedName>
</protein>
<evidence type="ECO:0000313" key="2">
    <source>
        <dbReference type="Proteomes" id="UP000034085"/>
    </source>
</evidence>
<dbReference type="PATRIC" id="fig|1261127.3.peg.5161"/>
<reference evidence="1 2" key="1">
    <citation type="journal article" date="2013" name="Appl. Microbiol. Biotechnol.">
        <title>Glycerol assimilation and production of 1,3-propanediol by Citrobacter amalonaticus Y19.</title>
        <authorList>
            <person name="Ainala S.K."/>
            <person name="Ashok S."/>
            <person name="Ko Y."/>
            <person name="Park S."/>
        </authorList>
    </citation>
    <scope>NUCLEOTIDE SEQUENCE [LARGE SCALE GENOMIC DNA]</scope>
    <source>
        <strain evidence="1 2">Y19</strain>
    </source>
</reference>
<dbReference type="AlphaFoldDB" id="A0A0F6TZS6"/>
<dbReference type="HOGENOM" id="CLU_159983_0_0_6"/>
<dbReference type="RefSeq" id="WP_046495895.1">
    <property type="nucleotide sequence ID" value="NZ_CP011132.1"/>
</dbReference>
<name>A0A0F6TZS6_CITAM</name>
<accession>A0A0F6TZS6</accession>
<evidence type="ECO:0008006" key="3">
    <source>
        <dbReference type="Google" id="ProtNLM"/>
    </source>
</evidence>
<gene>
    <name evidence="1" type="ORF">F384_24900</name>
</gene>
<dbReference type="KEGG" id="cama:F384_24900"/>
<evidence type="ECO:0000313" key="1">
    <source>
        <dbReference type="EMBL" id="AKE61577.1"/>
    </source>
</evidence>
<organism evidence="1 2">
    <name type="scientific">Citrobacter amalonaticus Y19</name>
    <dbReference type="NCBI Taxonomy" id="1261127"/>
    <lineage>
        <taxon>Bacteria</taxon>
        <taxon>Pseudomonadati</taxon>
        <taxon>Pseudomonadota</taxon>
        <taxon>Gammaproteobacteria</taxon>
        <taxon>Enterobacterales</taxon>
        <taxon>Enterobacteriaceae</taxon>
        <taxon>Citrobacter</taxon>
    </lineage>
</organism>
<proteinExistence type="predicted"/>
<dbReference type="OrthoDB" id="6624439at2"/>